<dbReference type="AlphaFoldDB" id="A0AAV5T2X0"/>
<evidence type="ECO:0000256" key="3">
    <source>
        <dbReference type="ARBA" id="ARBA00024020"/>
    </source>
</evidence>
<feature type="repeat" description="TPR" evidence="4">
    <location>
        <begin position="523"/>
        <end position="556"/>
    </location>
</feature>
<comment type="similarity">
    <text evidence="3">Belongs to the TTC27 family.</text>
</comment>
<gene>
    <name evidence="5" type="ORF">PENTCL1PPCAC_12112</name>
</gene>
<feature type="repeat" description="TPR" evidence="4">
    <location>
        <begin position="489"/>
        <end position="522"/>
    </location>
</feature>
<dbReference type="InterPro" id="IPR044244">
    <property type="entry name" value="TTC27/Emw1"/>
</dbReference>
<dbReference type="PROSITE" id="PS50005">
    <property type="entry name" value="TPR"/>
    <property type="match status" value="3"/>
</dbReference>
<feature type="non-terminal residue" evidence="5">
    <location>
        <position position="1"/>
    </location>
</feature>
<organism evidence="5 6">
    <name type="scientific">Pristionchus entomophagus</name>
    <dbReference type="NCBI Taxonomy" id="358040"/>
    <lineage>
        <taxon>Eukaryota</taxon>
        <taxon>Metazoa</taxon>
        <taxon>Ecdysozoa</taxon>
        <taxon>Nematoda</taxon>
        <taxon>Chromadorea</taxon>
        <taxon>Rhabditida</taxon>
        <taxon>Rhabditina</taxon>
        <taxon>Diplogasteromorpha</taxon>
        <taxon>Diplogasteroidea</taxon>
        <taxon>Neodiplogasteridae</taxon>
        <taxon>Pristionchus</taxon>
    </lineage>
</organism>
<dbReference type="InterPro" id="IPR019734">
    <property type="entry name" value="TPR_rpt"/>
</dbReference>
<dbReference type="Pfam" id="PF14559">
    <property type="entry name" value="TPR_19"/>
    <property type="match status" value="1"/>
</dbReference>
<keyword evidence="1" id="KW-0677">Repeat</keyword>
<reference evidence="5" key="1">
    <citation type="submission" date="2023-10" db="EMBL/GenBank/DDBJ databases">
        <title>Genome assembly of Pristionchus species.</title>
        <authorList>
            <person name="Yoshida K."/>
            <person name="Sommer R.J."/>
        </authorList>
    </citation>
    <scope>NUCLEOTIDE SEQUENCE</scope>
    <source>
        <strain evidence="5">RS0144</strain>
    </source>
</reference>
<name>A0AAV5T2X0_9BILA</name>
<dbReference type="EMBL" id="BTSX01000003">
    <property type="protein sequence ID" value="GMS89937.1"/>
    <property type="molecule type" value="Genomic_DNA"/>
</dbReference>
<dbReference type="PANTHER" id="PTHR16193">
    <property type="entry name" value="TETRATRICOPEPTIDE REPEAT PROTEIN 27"/>
    <property type="match status" value="1"/>
</dbReference>
<accession>A0AAV5T2X0</accession>
<keyword evidence="2 4" id="KW-0802">TPR repeat</keyword>
<evidence type="ECO:0000313" key="5">
    <source>
        <dbReference type="EMBL" id="GMS89937.1"/>
    </source>
</evidence>
<dbReference type="PROSITE" id="PS50293">
    <property type="entry name" value="TPR_REGION"/>
    <property type="match status" value="1"/>
</dbReference>
<dbReference type="SUPFAM" id="SSF48452">
    <property type="entry name" value="TPR-like"/>
    <property type="match status" value="1"/>
</dbReference>
<protein>
    <recommendedName>
        <fullName evidence="7">Tetratricopeptide repeat protein 27</fullName>
    </recommendedName>
</protein>
<comment type="caution">
    <text evidence="5">The sequence shown here is derived from an EMBL/GenBank/DDBJ whole genome shotgun (WGS) entry which is preliminary data.</text>
</comment>
<feature type="repeat" description="TPR" evidence="4">
    <location>
        <begin position="455"/>
        <end position="488"/>
    </location>
</feature>
<dbReference type="InterPro" id="IPR011990">
    <property type="entry name" value="TPR-like_helical_dom_sf"/>
</dbReference>
<evidence type="ECO:0008006" key="7">
    <source>
        <dbReference type="Google" id="ProtNLM"/>
    </source>
</evidence>
<dbReference type="Proteomes" id="UP001432027">
    <property type="component" value="Unassembled WGS sequence"/>
</dbReference>
<evidence type="ECO:0000256" key="4">
    <source>
        <dbReference type="PROSITE-ProRule" id="PRU00339"/>
    </source>
</evidence>
<dbReference type="Pfam" id="PF13432">
    <property type="entry name" value="TPR_16"/>
    <property type="match status" value="1"/>
</dbReference>
<proteinExistence type="inferred from homology"/>
<sequence length="755" mass="85525">SSRLQMDRIATVSSEEELTALVDSLTESEKEKLAEQLIDQCLAANCTGFVAATASPFLESIGRDRAAFGLNKPAAGARFLGAIAVLTRLFPSIEEKKEEEEKGSIRSILLHFRHLLLWQLLLIEPAAEIKKRIEALVPVLSSLSLSTKERVRVQLELYHTWMRYFEHEKSSEALSLALSTSGLKLELTGRMGKRTRYQQKELAQLVLDLTSSSSYGSLSPEEEDCDEERDVPVIVANQDDTLLQKVTLTEEQSSGPPPPLTSLHLALLLAAAAHERQNEHNEELRLEKCDAYLEQILIRRRCWSVQTAALALRAQLECNSKRRVERACQQMEHLVHLQMAVEPCISSPLLLVSRSHLSLAAGLAPVWRMRENHARILISLGCVPEALLIFESLEEWDRVVECFKRLGQLEKAEGLLRRLLEERGEDTDILCSLGDITNRREYYDRAIESSSDRCARAHRALGMLFLNERKYGEAYDHFKRSLELQPIQLGAWFNVGHCAWKQERFQEAVSAYHRCTSLEPEHFEAWNNLAAAYIRMGQKERAARILFEALKYNYEHANVWENYFLLCVDTQNQRGALLALDRLADLKKKMEDDEALEALCVQITIIENDIIRRETREAACKTFGHLAACQQLSGRQWRAYAILRAPTSSGEGDADKYTTLMEKATAAFSGVQNWHCESPSSLRVLESSLTLARHRIECGEKTGTESAINQARVRVRMSLRQIVTMLEKATDEGLQLEEEVQKGLEEAKELLATVV</sequence>
<dbReference type="PANTHER" id="PTHR16193:SF0">
    <property type="entry name" value="TETRATRICOPEPTIDE REPEAT PROTEIN 27"/>
    <property type="match status" value="1"/>
</dbReference>
<keyword evidence="6" id="KW-1185">Reference proteome</keyword>
<evidence type="ECO:0000256" key="1">
    <source>
        <dbReference type="ARBA" id="ARBA00022737"/>
    </source>
</evidence>
<dbReference type="SMART" id="SM00028">
    <property type="entry name" value="TPR"/>
    <property type="match status" value="3"/>
</dbReference>
<dbReference type="Gene3D" id="1.25.40.10">
    <property type="entry name" value="Tetratricopeptide repeat domain"/>
    <property type="match status" value="1"/>
</dbReference>
<evidence type="ECO:0000313" key="6">
    <source>
        <dbReference type="Proteomes" id="UP001432027"/>
    </source>
</evidence>
<evidence type="ECO:0000256" key="2">
    <source>
        <dbReference type="ARBA" id="ARBA00022803"/>
    </source>
</evidence>